<name>A0A4P9ZMQ9_9FUNG</name>
<feature type="binding site" evidence="10">
    <location>
        <position position="296"/>
    </location>
    <ligand>
        <name>[2Fe-2S] cluster</name>
        <dbReference type="ChEBI" id="CHEBI:190135"/>
    </ligand>
</feature>
<keyword evidence="15" id="KW-1185">Reference proteome</keyword>
<feature type="binding site" evidence="10">
    <location>
        <position position="350"/>
    </location>
    <ligand>
        <name>[4Fe-4S] cluster</name>
        <dbReference type="ChEBI" id="CHEBI:49883"/>
    </ligand>
</feature>
<proteinExistence type="inferred from homology"/>
<evidence type="ECO:0000259" key="12">
    <source>
        <dbReference type="Pfam" id="PF05093"/>
    </source>
</evidence>
<comment type="similarity">
    <text evidence="2 10">Belongs to the anamorsin family.</text>
</comment>
<feature type="region of interest" description="Disordered" evidence="11">
    <location>
        <begin position="228"/>
        <end position="255"/>
    </location>
</feature>
<dbReference type="EMBL" id="ML003166">
    <property type="protein sequence ID" value="RKP34523.1"/>
    <property type="molecule type" value="Genomic_DNA"/>
</dbReference>
<comment type="domain">
    <text evidence="10">The N-terminal domain has structural similarity with S-adenosyl-L-methionine-dependent methyltransferases, but does not bind S-adenosyl-L-methionine. It is required for correct assembly of the 2 Fe-S clusters.</text>
</comment>
<evidence type="ECO:0000259" key="13">
    <source>
        <dbReference type="Pfam" id="PF20922"/>
    </source>
</evidence>
<evidence type="ECO:0000256" key="8">
    <source>
        <dbReference type="ARBA" id="ARBA00023014"/>
    </source>
</evidence>
<evidence type="ECO:0000256" key="9">
    <source>
        <dbReference type="ARBA" id="ARBA00023128"/>
    </source>
</evidence>
<feature type="binding site" evidence="10">
    <location>
        <position position="339"/>
    </location>
    <ligand>
        <name>[4Fe-4S] cluster</name>
        <dbReference type="ChEBI" id="CHEBI:49883"/>
    </ligand>
</feature>
<dbReference type="GO" id="GO:0051537">
    <property type="term" value="F:2 iron, 2 sulfur cluster binding"/>
    <property type="evidence" value="ECO:0007669"/>
    <property type="project" value="UniProtKB-UniRule"/>
</dbReference>
<keyword evidence="8 10" id="KW-0411">Iron-sulfur</keyword>
<feature type="binding site" evidence="10">
    <location>
        <position position="291"/>
    </location>
    <ligand>
        <name>[2Fe-2S] cluster</name>
        <dbReference type="ChEBI" id="CHEBI:190135"/>
    </ligand>
</feature>
<evidence type="ECO:0000256" key="1">
    <source>
        <dbReference type="ARBA" id="ARBA00001966"/>
    </source>
</evidence>
<dbReference type="GO" id="GO:0009055">
    <property type="term" value="F:electron transfer activity"/>
    <property type="evidence" value="ECO:0007669"/>
    <property type="project" value="UniProtKB-UniRule"/>
</dbReference>
<keyword evidence="9 10" id="KW-0496">Mitochondrion</keyword>
<comment type="cofactor">
    <cofactor evidence="10">
        <name>[2Fe-2S] cluster</name>
        <dbReference type="ChEBI" id="CHEBI:190135"/>
    </cofactor>
</comment>
<evidence type="ECO:0000256" key="4">
    <source>
        <dbReference type="ARBA" id="ARBA00022490"/>
    </source>
</evidence>
<dbReference type="PANTHER" id="PTHR13273:SF14">
    <property type="entry name" value="ANAMORSIN"/>
    <property type="match status" value="1"/>
</dbReference>
<protein>
    <submittedName>
        <fullName evidence="14">Cytokine-induced anti-apoptosis inhibitor 1, Fe-S biogenesis-domain-containing protein</fullName>
    </submittedName>
</protein>
<dbReference type="GO" id="GO:0051539">
    <property type="term" value="F:4 iron, 4 sulfur cluster binding"/>
    <property type="evidence" value="ECO:0007669"/>
    <property type="project" value="UniProtKB-KW"/>
</dbReference>
<feature type="domain" description="Anamorsin C-terminal" evidence="12">
    <location>
        <begin position="284"/>
        <end position="366"/>
    </location>
</feature>
<feature type="binding site" evidence="10">
    <location>
        <position position="294"/>
    </location>
    <ligand>
        <name>[2Fe-2S] cluster</name>
        <dbReference type="ChEBI" id="CHEBI:190135"/>
    </ligand>
</feature>
<keyword evidence="6 10" id="KW-0479">Metal-binding</keyword>
<feature type="short sequence motif" description="Cx2C motif 1" evidence="10">
    <location>
        <begin position="336"/>
        <end position="339"/>
    </location>
</feature>
<keyword evidence="7 10" id="KW-0408">Iron</keyword>
<dbReference type="Pfam" id="PF05093">
    <property type="entry name" value="CIAPIN1"/>
    <property type="match status" value="1"/>
</dbReference>
<evidence type="ECO:0000313" key="14">
    <source>
        <dbReference type="EMBL" id="RKP34523.1"/>
    </source>
</evidence>
<gene>
    <name evidence="14" type="ORF">BJ085DRAFT_38492</name>
</gene>
<dbReference type="GO" id="GO:0005758">
    <property type="term" value="C:mitochondrial intermembrane space"/>
    <property type="evidence" value="ECO:0007669"/>
    <property type="project" value="UniProtKB-SubCell"/>
</dbReference>
<evidence type="ECO:0000256" key="11">
    <source>
        <dbReference type="SAM" id="MobiDB-lite"/>
    </source>
</evidence>
<comment type="subcellular location">
    <subcellularLocation>
        <location evidence="10">Cytoplasm</location>
    </subcellularLocation>
    <subcellularLocation>
        <location evidence="10">Mitochondrion intermembrane space</location>
    </subcellularLocation>
</comment>
<feature type="binding site" evidence="10">
    <location>
        <position position="347"/>
    </location>
    <ligand>
        <name>[4Fe-4S] cluster</name>
        <dbReference type="ChEBI" id="CHEBI:49883"/>
    </ligand>
</feature>
<reference evidence="15" key="1">
    <citation type="journal article" date="2018" name="Nat. Microbiol.">
        <title>Leveraging single-cell genomics to expand the fungal tree of life.</title>
        <authorList>
            <person name="Ahrendt S.R."/>
            <person name="Quandt C.A."/>
            <person name="Ciobanu D."/>
            <person name="Clum A."/>
            <person name="Salamov A."/>
            <person name="Andreopoulos B."/>
            <person name="Cheng J.F."/>
            <person name="Woyke T."/>
            <person name="Pelin A."/>
            <person name="Henrissat B."/>
            <person name="Reynolds N.K."/>
            <person name="Benny G.L."/>
            <person name="Smith M.E."/>
            <person name="James T.Y."/>
            <person name="Grigoriev I.V."/>
        </authorList>
    </citation>
    <scope>NUCLEOTIDE SEQUENCE [LARGE SCALE GENOMIC DNA]</scope>
    <source>
        <strain evidence="15">RSA 468</strain>
    </source>
</reference>
<accession>A0A4P9ZMQ9</accession>
<dbReference type="InterPro" id="IPR029063">
    <property type="entry name" value="SAM-dependent_MTases_sf"/>
</dbReference>
<evidence type="ECO:0000256" key="5">
    <source>
        <dbReference type="ARBA" id="ARBA00022714"/>
    </source>
</evidence>
<dbReference type="PANTHER" id="PTHR13273">
    <property type="entry name" value="ANAMORSIN"/>
    <property type="match status" value="1"/>
</dbReference>
<dbReference type="GO" id="GO:0046872">
    <property type="term" value="F:metal ion binding"/>
    <property type="evidence" value="ECO:0007669"/>
    <property type="project" value="UniProtKB-KW"/>
</dbReference>
<organism evidence="14 15">
    <name type="scientific">Dimargaris cristalligena</name>
    <dbReference type="NCBI Taxonomy" id="215637"/>
    <lineage>
        <taxon>Eukaryota</taxon>
        <taxon>Fungi</taxon>
        <taxon>Fungi incertae sedis</taxon>
        <taxon>Zoopagomycota</taxon>
        <taxon>Kickxellomycotina</taxon>
        <taxon>Dimargaritomycetes</taxon>
        <taxon>Dimargaritales</taxon>
        <taxon>Dimargaritaceae</taxon>
        <taxon>Dimargaris</taxon>
    </lineage>
</organism>
<dbReference type="Gene3D" id="3.40.50.150">
    <property type="entry name" value="Vaccinia Virus protein VP39"/>
    <property type="match status" value="1"/>
</dbReference>
<dbReference type="InterPro" id="IPR046408">
    <property type="entry name" value="CIAPIN1"/>
</dbReference>
<dbReference type="STRING" id="215637.A0A4P9ZMQ9"/>
<comment type="domain">
    <text evidence="10">The C-terminal domain binds 2 Fe-S clusters but is otherwise mostly in an intrinsically disordered conformation.</text>
</comment>
<feature type="binding site" evidence="10">
    <location>
        <position position="284"/>
    </location>
    <ligand>
        <name>[2Fe-2S] cluster</name>
        <dbReference type="ChEBI" id="CHEBI:190135"/>
    </ligand>
</feature>
<evidence type="ECO:0000256" key="7">
    <source>
        <dbReference type="ARBA" id="ARBA00023004"/>
    </source>
</evidence>
<feature type="region of interest" description="Fe-S binding site B" evidence="10">
    <location>
        <begin position="336"/>
        <end position="350"/>
    </location>
</feature>
<feature type="domain" description="Anamorsin N-terminal" evidence="13">
    <location>
        <begin position="12"/>
        <end position="194"/>
    </location>
</feature>
<feature type="short sequence motif" description="Cx2C motif 2" evidence="10">
    <location>
        <begin position="347"/>
        <end position="350"/>
    </location>
</feature>
<evidence type="ECO:0000256" key="6">
    <source>
        <dbReference type="ARBA" id="ARBA00022723"/>
    </source>
</evidence>
<dbReference type="InterPro" id="IPR007785">
    <property type="entry name" value="Anamorsin"/>
</dbReference>
<dbReference type="HAMAP" id="MF_03115">
    <property type="entry name" value="Anamorsin"/>
    <property type="match status" value="1"/>
</dbReference>
<dbReference type="InterPro" id="IPR049011">
    <property type="entry name" value="Anamorsin_N_metazoan"/>
</dbReference>
<keyword evidence="3 10" id="KW-0004">4Fe-4S</keyword>
<evidence type="ECO:0000256" key="2">
    <source>
        <dbReference type="ARBA" id="ARBA00008169"/>
    </source>
</evidence>
<keyword evidence="4 10" id="KW-0963">Cytoplasm</keyword>
<evidence type="ECO:0000256" key="10">
    <source>
        <dbReference type="HAMAP-Rule" id="MF_03115"/>
    </source>
</evidence>
<dbReference type="Pfam" id="PF20922">
    <property type="entry name" value="Anamorsin_N"/>
    <property type="match status" value="1"/>
</dbReference>
<sequence>MFTVNALDFQPGQKVLILTSSAADSVHADSALAYIQGKITESGEVTVRPFEQLNEPTSLPASYYDWILSQLSDALPLPHSANIFAQLILALKPEGTLKLSEISVAGSPSPSEDSPPVSISTPDQILSSLILSGFVDSVSGESIHLHKDELREYIARALKDLPMDNQALIVQNLIAHGLQRVQFTAQKPNYEVGAASALQFGRKRSKKPVNSSAESLPLAKKAVWTISADGDDDNENNNTSSGHGTSTAEADAEDNDDFIDEDDLLTEEDLARPDAAALSRPDDCATKRKACKNCSCGRAEEEEAQELAVKMAEAAKVAEETKITPVIPAPMPKSNCGNCTLGDAFRCSTCPYLGFPAFKPGETIQLGGNMLADDIDL</sequence>
<dbReference type="GO" id="GO:0016226">
    <property type="term" value="P:iron-sulfur cluster assembly"/>
    <property type="evidence" value="ECO:0007669"/>
    <property type="project" value="UniProtKB-UniRule"/>
</dbReference>
<comment type="caution">
    <text evidence="10">Lacks conserved residue(s) required for the propagation of feature annotation.</text>
</comment>
<feature type="binding site" evidence="10">
    <location>
        <position position="336"/>
    </location>
    <ligand>
        <name>[4Fe-4S] cluster</name>
        <dbReference type="ChEBI" id="CHEBI:49883"/>
    </ligand>
</feature>
<keyword evidence="5 10" id="KW-0001">2Fe-2S</keyword>
<dbReference type="AlphaFoldDB" id="A0A4P9ZMQ9"/>
<feature type="compositionally biased region" description="Polar residues" evidence="11">
    <location>
        <begin position="236"/>
        <end position="247"/>
    </location>
</feature>
<dbReference type="Proteomes" id="UP000268162">
    <property type="component" value="Unassembled WGS sequence"/>
</dbReference>
<comment type="domain">
    <text evidence="10">The twin Cx2C motifs are involved in the recognition by the mitochondrial MIA40-ERV1 disulfide relay system. The formation of 2 disulfide bonds in the Cx2C motifs through dithiol/disulfide exchange reactions effectively traps the protein in the mitochondrial intermembrane space.</text>
</comment>
<comment type="cofactor">
    <cofactor evidence="1 10">
        <name>[4Fe-4S] cluster</name>
        <dbReference type="ChEBI" id="CHEBI:49883"/>
    </cofactor>
</comment>
<evidence type="ECO:0000256" key="3">
    <source>
        <dbReference type="ARBA" id="ARBA00022485"/>
    </source>
</evidence>
<evidence type="ECO:0000313" key="15">
    <source>
        <dbReference type="Proteomes" id="UP000268162"/>
    </source>
</evidence>